<protein>
    <submittedName>
        <fullName evidence="1">Uncharacterized protein</fullName>
    </submittedName>
</protein>
<evidence type="ECO:0000313" key="1">
    <source>
        <dbReference type="EMBL" id="GII46287.1"/>
    </source>
</evidence>
<keyword evidence="2" id="KW-1185">Reference proteome</keyword>
<dbReference type="EMBL" id="BOOQ01000015">
    <property type="protein sequence ID" value="GII46287.1"/>
    <property type="molecule type" value="Genomic_DNA"/>
</dbReference>
<reference evidence="1" key="1">
    <citation type="submission" date="2021-01" db="EMBL/GenBank/DDBJ databases">
        <title>Whole genome shotgun sequence of Planotetraspora silvatica NBRC 100141.</title>
        <authorList>
            <person name="Komaki H."/>
            <person name="Tamura T."/>
        </authorList>
    </citation>
    <scope>NUCLEOTIDE SEQUENCE</scope>
    <source>
        <strain evidence="1">NBRC 100141</strain>
    </source>
</reference>
<sequence length="79" mass="8728">MSIRVDSAVLRHSWITFGPQLTLDDSVGYPPMPEQQATSFEDNLAPRRHSSCHDSDSLTGERTVMPLTACSCRDEHAPA</sequence>
<dbReference type="AlphaFoldDB" id="A0A8J3UM60"/>
<accession>A0A8J3UM60</accession>
<name>A0A8J3UM60_9ACTN</name>
<comment type="caution">
    <text evidence="1">The sequence shown here is derived from an EMBL/GenBank/DDBJ whole genome shotgun (WGS) entry which is preliminary data.</text>
</comment>
<gene>
    <name evidence="1" type="ORF">Psi02_27110</name>
</gene>
<dbReference type="Proteomes" id="UP000644610">
    <property type="component" value="Unassembled WGS sequence"/>
</dbReference>
<proteinExistence type="predicted"/>
<evidence type="ECO:0000313" key="2">
    <source>
        <dbReference type="Proteomes" id="UP000644610"/>
    </source>
</evidence>
<organism evidence="1 2">
    <name type="scientific">Planotetraspora silvatica</name>
    <dbReference type="NCBI Taxonomy" id="234614"/>
    <lineage>
        <taxon>Bacteria</taxon>
        <taxon>Bacillati</taxon>
        <taxon>Actinomycetota</taxon>
        <taxon>Actinomycetes</taxon>
        <taxon>Streptosporangiales</taxon>
        <taxon>Streptosporangiaceae</taxon>
        <taxon>Planotetraspora</taxon>
    </lineage>
</organism>